<evidence type="ECO:0000256" key="4">
    <source>
        <dbReference type="ARBA" id="ARBA00023267"/>
    </source>
</evidence>
<dbReference type="GO" id="GO:0005524">
    <property type="term" value="F:ATP binding"/>
    <property type="evidence" value="ECO:0007669"/>
    <property type="project" value="UniProtKB-KW"/>
</dbReference>
<keyword evidence="4" id="KW-0092">Biotin</keyword>
<protein>
    <recommendedName>
        <fullName evidence="8">ATP-grasp domain-containing protein</fullName>
    </recommendedName>
</protein>
<name>A0A382SJC3_9ZZZZ</name>
<dbReference type="InterPro" id="IPR016185">
    <property type="entry name" value="PreATP-grasp_dom_sf"/>
</dbReference>
<proteinExistence type="predicted"/>
<dbReference type="PANTHER" id="PTHR18866:SF33">
    <property type="entry name" value="METHYLCROTONOYL-COA CARBOXYLASE SUBUNIT ALPHA, MITOCHONDRIAL-RELATED"/>
    <property type="match status" value="1"/>
</dbReference>
<evidence type="ECO:0000313" key="7">
    <source>
        <dbReference type="EMBL" id="SVD09662.1"/>
    </source>
</evidence>
<feature type="domain" description="ATP-grasp" evidence="5">
    <location>
        <begin position="123"/>
        <end position="269"/>
    </location>
</feature>
<dbReference type="EMBL" id="UINC01129341">
    <property type="protein sequence ID" value="SVD09662.1"/>
    <property type="molecule type" value="Genomic_DNA"/>
</dbReference>
<evidence type="ECO:0008006" key="8">
    <source>
        <dbReference type="Google" id="ProtNLM"/>
    </source>
</evidence>
<dbReference type="PROSITE" id="PS50979">
    <property type="entry name" value="BC"/>
    <property type="match status" value="1"/>
</dbReference>
<dbReference type="SUPFAM" id="SSF56059">
    <property type="entry name" value="Glutathione synthetase ATP-binding domain-like"/>
    <property type="match status" value="1"/>
</dbReference>
<keyword evidence="2" id="KW-0547">Nucleotide-binding</keyword>
<dbReference type="Pfam" id="PF00289">
    <property type="entry name" value="Biotin_carb_N"/>
    <property type="match status" value="1"/>
</dbReference>
<feature type="non-terminal residue" evidence="7">
    <location>
        <position position="269"/>
    </location>
</feature>
<sequence>MTNITKVLIANRGEIATRIARAAAACDIESLAIYAREDELSLHTRQADQRVQLAEAADPISAYLNIDNIMAIAKEHGADAIHPGYGFLSENADLASACEAAGIAFVGPSAATLSLFGDKVRSKELAASHGIPTVVGRAISGVADAEAFILENNFPVMIKASAGGGGRGMRAVQEVAELAEAVSRCASEAEAAFGNGALFIEKLIENPRHIEVQILGDQNDEIIHLYERDCSVQQRHQKVVEIAPAPNLDTTLRDEILNAALNLGKAVGY</sequence>
<evidence type="ECO:0000256" key="3">
    <source>
        <dbReference type="ARBA" id="ARBA00022840"/>
    </source>
</evidence>
<feature type="domain" description="Biotin carboxylation" evidence="6">
    <location>
        <begin position="3"/>
        <end position="269"/>
    </location>
</feature>
<organism evidence="7">
    <name type="scientific">marine metagenome</name>
    <dbReference type="NCBI Taxonomy" id="408172"/>
    <lineage>
        <taxon>unclassified sequences</taxon>
        <taxon>metagenomes</taxon>
        <taxon>ecological metagenomes</taxon>
    </lineage>
</organism>
<evidence type="ECO:0000259" key="5">
    <source>
        <dbReference type="PROSITE" id="PS50975"/>
    </source>
</evidence>
<dbReference type="FunFam" id="3.40.50.20:FF:000010">
    <property type="entry name" value="Propionyl-CoA carboxylase subunit alpha"/>
    <property type="match status" value="1"/>
</dbReference>
<evidence type="ECO:0000259" key="6">
    <source>
        <dbReference type="PROSITE" id="PS50979"/>
    </source>
</evidence>
<reference evidence="7" key="1">
    <citation type="submission" date="2018-05" db="EMBL/GenBank/DDBJ databases">
        <authorList>
            <person name="Lanie J.A."/>
            <person name="Ng W.-L."/>
            <person name="Kazmierczak K.M."/>
            <person name="Andrzejewski T.M."/>
            <person name="Davidsen T.M."/>
            <person name="Wayne K.J."/>
            <person name="Tettelin H."/>
            <person name="Glass J.I."/>
            <person name="Rusch D."/>
            <person name="Podicherti R."/>
            <person name="Tsui H.-C.T."/>
            <person name="Winkler M.E."/>
        </authorList>
    </citation>
    <scope>NUCLEOTIDE SEQUENCE</scope>
</reference>
<keyword evidence="3" id="KW-0067">ATP-binding</keyword>
<dbReference type="InterPro" id="IPR005479">
    <property type="entry name" value="CPAse_ATP-bd"/>
</dbReference>
<gene>
    <name evidence="7" type="ORF">METZ01_LOCUS362516</name>
</gene>
<evidence type="ECO:0000256" key="2">
    <source>
        <dbReference type="ARBA" id="ARBA00022741"/>
    </source>
</evidence>
<dbReference type="PROSITE" id="PS00866">
    <property type="entry name" value="CPSASE_1"/>
    <property type="match status" value="1"/>
</dbReference>
<dbReference type="PROSITE" id="PS50975">
    <property type="entry name" value="ATP_GRASP"/>
    <property type="match status" value="1"/>
</dbReference>
<dbReference type="GO" id="GO:0046872">
    <property type="term" value="F:metal ion binding"/>
    <property type="evidence" value="ECO:0007669"/>
    <property type="project" value="InterPro"/>
</dbReference>
<dbReference type="InterPro" id="IPR011761">
    <property type="entry name" value="ATP-grasp"/>
</dbReference>
<dbReference type="GO" id="GO:0016874">
    <property type="term" value="F:ligase activity"/>
    <property type="evidence" value="ECO:0007669"/>
    <property type="project" value="UniProtKB-KW"/>
</dbReference>
<dbReference type="Pfam" id="PF02786">
    <property type="entry name" value="CPSase_L_D2"/>
    <property type="match status" value="1"/>
</dbReference>
<dbReference type="Gene3D" id="3.30.470.20">
    <property type="entry name" value="ATP-grasp fold, B domain"/>
    <property type="match status" value="1"/>
</dbReference>
<dbReference type="InterPro" id="IPR011764">
    <property type="entry name" value="Biotin_carboxylation_dom"/>
</dbReference>
<dbReference type="InterPro" id="IPR005481">
    <property type="entry name" value="BC-like_N"/>
</dbReference>
<dbReference type="AlphaFoldDB" id="A0A382SJC3"/>
<evidence type="ECO:0000256" key="1">
    <source>
        <dbReference type="ARBA" id="ARBA00022598"/>
    </source>
</evidence>
<accession>A0A382SJC3</accession>
<dbReference type="InterPro" id="IPR050856">
    <property type="entry name" value="Biotin_carboxylase_complex"/>
</dbReference>
<dbReference type="PANTHER" id="PTHR18866">
    <property type="entry name" value="CARBOXYLASE:PYRUVATE/ACETYL-COA/PROPIONYL-COA CARBOXYLASE"/>
    <property type="match status" value="1"/>
</dbReference>
<dbReference type="SUPFAM" id="SSF52440">
    <property type="entry name" value="PreATP-grasp domain"/>
    <property type="match status" value="1"/>
</dbReference>
<keyword evidence="1" id="KW-0436">Ligase</keyword>